<evidence type="ECO:0000259" key="6">
    <source>
        <dbReference type="PROSITE" id="PS50048"/>
    </source>
</evidence>
<evidence type="ECO:0000313" key="7">
    <source>
        <dbReference type="EMBL" id="KEF59094.1"/>
    </source>
</evidence>
<dbReference type="GO" id="GO:0008270">
    <property type="term" value="F:zinc ion binding"/>
    <property type="evidence" value="ECO:0007669"/>
    <property type="project" value="InterPro"/>
</dbReference>
<dbReference type="Gene3D" id="4.10.240.10">
    <property type="entry name" value="Zn(2)-C6 fungal-type DNA-binding domain"/>
    <property type="match status" value="1"/>
</dbReference>
<name>A0A072PG25_9EURO</name>
<dbReference type="SMART" id="SM00066">
    <property type="entry name" value="GAL4"/>
    <property type="match status" value="1"/>
</dbReference>
<dbReference type="GO" id="GO:0003677">
    <property type="term" value="F:DNA binding"/>
    <property type="evidence" value="ECO:0007669"/>
    <property type="project" value="UniProtKB-KW"/>
</dbReference>
<dbReference type="SUPFAM" id="SSF57701">
    <property type="entry name" value="Zn2/Cys6 DNA-binding domain"/>
    <property type="match status" value="1"/>
</dbReference>
<keyword evidence="8" id="KW-1185">Reference proteome</keyword>
<dbReference type="STRING" id="1182545.A0A072PG25"/>
<proteinExistence type="predicted"/>
<dbReference type="VEuPathDB" id="FungiDB:A1O9_03938"/>
<dbReference type="AlphaFoldDB" id="A0A072PG25"/>
<evidence type="ECO:0000256" key="5">
    <source>
        <dbReference type="ARBA" id="ARBA00023242"/>
    </source>
</evidence>
<dbReference type="PANTHER" id="PTHR31001:SF40">
    <property type="entry name" value="ZN(II)2CYS6 TRANSCRIPTION FACTOR (EUROFUNG)"/>
    <property type="match status" value="1"/>
</dbReference>
<dbReference type="PROSITE" id="PS00463">
    <property type="entry name" value="ZN2_CY6_FUNGAL_1"/>
    <property type="match status" value="1"/>
</dbReference>
<organism evidence="7 8">
    <name type="scientific">Exophiala aquamarina CBS 119918</name>
    <dbReference type="NCBI Taxonomy" id="1182545"/>
    <lineage>
        <taxon>Eukaryota</taxon>
        <taxon>Fungi</taxon>
        <taxon>Dikarya</taxon>
        <taxon>Ascomycota</taxon>
        <taxon>Pezizomycotina</taxon>
        <taxon>Eurotiomycetes</taxon>
        <taxon>Chaetothyriomycetidae</taxon>
        <taxon>Chaetothyriales</taxon>
        <taxon>Herpotrichiellaceae</taxon>
        <taxon>Exophiala</taxon>
    </lineage>
</organism>
<dbReference type="OrthoDB" id="4898680at2759"/>
<dbReference type="InterPro" id="IPR050613">
    <property type="entry name" value="Sec_Metabolite_Reg"/>
</dbReference>
<gene>
    <name evidence="7" type="ORF">A1O9_03938</name>
</gene>
<dbReference type="GO" id="GO:0005634">
    <property type="term" value="C:nucleus"/>
    <property type="evidence" value="ECO:0007669"/>
    <property type="project" value="UniProtKB-SubCell"/>
</dbReference>
<evidence type="ECO:0000313" key="8">
    <source>
        <dbReference type="Proteomes" id="UP000027920"/>
    </source>
</evidence>
<dbReference type="RefSeq" id="XP_013261684.1">
    <property type="nucleotide sequence ID" value="XM_013406230.1"/>
</dbReference>
<keyword evidence="3" id="KW-0238">DNA-binding</keyword>
<comment type="caution">
    <text evidence="7">The sequence shown here is derived from an EMBL/GenBank/DDBJ whole genome shotgun (WGS) entry which is preliminary data.</text>
</comment>
<evidence type="ECO:0000256" key="4">
    <source>
        <dbReference type="ARBA" id="ARBA00023163"/>
    </source>
</evidence>
<keyword evidence="5" id="KW-0539">Nucleus</keyword>
<evidence type="ECO:0000256" key="1">
    <source>
        <dbReference type="ARBA" id="ARBA00004123"/>
    </source>
</evidence>
<dbReference type="InterPro" id="IPR036864">
    <property type="entry name" value="Zn2-C6_fun-type_DNA-bd_sf"/>
</dbReference>
<reference evidence="7 8" key="1">
    <citation type="submission" date="2013-03" db="EMBL/GenBank/DDBJ databases">
        <title>The Genome Sequence of Exophiala aquamarina CBS 119918.</title>
        <authorList>
            <consortium name="The Broad Institute Genomics Platform"/>
            <person name="Cuomo C."/>
            <person name="de Hoog S."/>
            <person name="Gorbushina A."/>
            <person name="Walker B."/>
            <person name="Young S.K."/>
            <person name="Zeng Q."/>
            <person name="Gargeya S."/>
            <person name="Fitzgerald M."/>
            <person name="Haas B."/>
            <person name="Abouelleil A."/>
            <person name="Allen A.W."/>
            <person name="Alvarado L."/>
            <person name="Arachchi H.M."/>
            <person name="Berlin A.M."/>
            <person name="Chapman S.B."/>
            <person name="Gainer-Dewar J."/>
            <person name="Goldberg J."/>
            <person name="Griggs A."/>
            <person name="Gujja S."/>
            <person name="Hansen M."/>
            <person name="Howarth C."/>
            <person name="Imamovic A."/>
            <person name="Ireland A."/>
            <person name="Larimer J."/>
            <person name="McCowan C."/>
            <person name="Murphy C."/>
            <person name="Pearson M."/>
            <person name="Poon T.W."/>
            <person name="Priest M."/>
            <person name="Roberts A."/>
            <person name="Saif S."/>
            <person name="Shea T."/>
            <person name="Sisk P."/>
            <person name="Sykes S."/>
            <person name="Wortman J."/>
            <person name="Nusbaum C."/>
            <person name="Birren B."/>
        </authorList>
    </citation>
    <scope>NUCLEOTIDE SEQUENCE [LARGE SCALE GENOMIC DNA]</scope>
    <source>
        <strain evidence="7 8">CBS 119918</strain>
    </source>
</reference>
<accession>A0A072PG25</accession>
<comment type="subcellular location">
    <subcellularLocation>
        <location evidence="1">Nucleus</location>
    </subcellularLocation>
</comment>
<keyword evidence="4" id="KW-0804">Transcription</keyword>
<dbReference type="GO" id="GO:0000981">
    <property type="term" value="F:DNA-binding transcription factor activity, RNA polymerase II-specific"/>
    <property type="evidence" value="ECO:0007669"/>
    <property type="project" value="InterPro"/>
</dbReference>
<dbReference type="GeneID" id="25278871"/>
<feature type="domain" description="Zn(2)-C6 fungal-type" evidence="6">
    <location>
        <begin position="19"/>
        <end position="51"/>
    </location>
</feature>
<dbReference type="PANTHER" id="PTHR31001">
    <property type="entry name" value="UNCHARACTERIZED TRANSCRIPTIONAL REGULATORY PROTEIN"/>
    <property type="match status" value="1"/>
</dbReference>
<dbReference type="HOGENOM" id="CLU_013296_1_1_1"/>
<evidence type="ECO:0000256" key="2">
    <source>
        <dbReference type="ARBA" id="ARBA00023015"/>
    </source>
</evidence>
<sequence length="386" mass="43061">MVAQQRSAPVRRRNGKQQACEPCRKRKLACDHDYPTCHRCQRRRISEQCVYLPPAKARSALRGQHSESTTSPPSPPRIQRNLEVLSTEITPGHDKNITPPGPQWPLFEGTRAWIGPTSFNAVYQENRVLLGQLPRPPELAELCNAQIWAELAHRRGLSSSRWVQLGVEVLRQVPDTEQICDSLFARHVGPNEGWVRLAGKMVSQSLWKRYGSLLLGKQEENLEGLSRHLCQNHGVTVREDATDTNVWLESFSGKNLQWEALGILFTFWAFGVLASPVEDSIFMQPDGTIRERRAVVTQLKNCASSCIELYGNDSADSGNTLLVYLMYRRNILDAVLETDAGNTPPSIIEETSVRLTTPSTYRMAAARRAGCVDDVSGATSSKGLSV</sequence>
<protein>
    <recommendedName>
        <fullName evidence="6">Zn(2)-C6 fungal-type domain-containing protein</fullName>
    </recommendedName>
</protein>
<dbReference type="Proteomes" id="UP000027920">
    <property type="component" value="Unassembled WGS sequence"/>
</dbReference>
<dbReference type="CDD" id="cd00067">
    <property type="entry name" value="GAL4"/>
    <property type="match status" value="1"/>
</dbReference>
<evidence type="ECO:0000256" key="3">
    <source>
        <dbReference type="ARBA" id="ARBA00023125"/>
    </source>
</evidence>
<dbReference type="Pfam" id="PF00172">
    <property type="entry name" value="Zn_clus"/>
    <property type="match status" value="1"/>
</dbReference>
<keyword evidence="2" id="KW-0805">Transcription regulation</keyword>
<dbReference type="PROSITE" id="PS50048">
    <property type="entry name" value="ZN2_CY6_FUNGAL_2"/>
    <property type="match status" value="1"/>
</dbReference>
<dbReference type="InterPro" id="IPR001138">
    <property type="entry name" value="Zn2Cys6_DnaBD"/>
</dbReference>
<dbReference type="EMBL" id="AMGV01000003">
    <property type="protein sequence ID" value="KEF59094.1"/>
    <property type="molecule type" value="Genomic_DNA"/>
</dbReference>